<dbReference type="CDD" id="cd16448">
    <property type="entry name" value="RING-H2"/>
    <property type="match status" value="1"/>
</dbReference>
<dbReference type="InterPro" id="IPR013083">
    <property type="entry name" value="Znf_RING/FYVE/PHD"/>
</dbReference>
<comment type="caution">
    <text evidence="6">The sequence shown here is derived from an EMBL/GenBank/DDBJ whole genome shotgun (WGS) entry which is preliminary data.</text>
</comment>
<keyword evidence="6" id="KW-0812">Transmembrane</keyword>
<dbReference type="InterPro" id="IPR051834">
    <property type="entry name" value="RING_finger_E3_ligase"/>
</dbReference>
<dbReference type="GO" id="GO:0061630">
    <property type="term" value="F:ubiquitin protein ligase activity"/>
    <property type="evidence" value="ECO:0007669"/>
    <property type="project" value="TreeGrafter"/>
</dbReference>
<keyword evidence="6" id="KW-0675">Receptor</keyword>
<dbReference type="AlphaFoldDB" id="A0A1R0GPU0"/>
<keyword evidence="7" id="KW-1185">Reference proteome</keyword>
<dbReference type="GO" id="GO:0006511">
    <property type="term" value="P:ubiquitin-dependent protein catabolic process"/>
    <property type="evidence" value="ECO:0007669"/>
    <property type="project" value="TreeGrafter"/>
</dbReference>
<dbReference type="SMART" id="SM00184">
    <property type="entry name" value="RING"/>
    <property type="match status" value="1"/>
</dbReference>
<evidence type="ECO:0000256" key="1">
    <source>
        <dbReference type="ARBA" id="ARBA00022723"/>
    </source>
</evidence>
<dbReference type="OrthoDB" id="8062037at2759"/>
<dbReference type="EMBL" id="LSSL01005343">
    <property type="protein sequence ID" value="OLY78900.1"/>
    <property type="molecule type" value="Genomic_DNA"/>
</dbReference>
<proteinExistence type="predicted"/>
<name>A0A1R0GPU0_9FUNG</name>
<dbReference type="STRING" id="133383.A0A1R0GPU0"/>
<dbReference type="PROSITE" id="PS50089">
    <property type="entry name" value="ZF_RING_2"/>
    <property type="match status" value="1"/>
</dbReference>
<dbReference type="PANTHER" id="PTHR45931">
    <property type="entry name" value="SI:CH211-59O9.10"/>
    <property type="match status" value="1"/>
</dbReference>
<dbReference type="InterPro" id="IPR001841">
    <property type="entry name" value="Znf_RING"/>
</dbReference>
<evidence type="ECO:0000259" key="5">
    <source>
        <dbReference type="PROSITE" id="PS50089"/>
    </source>
</evidence>
<accession>A0A1R0GPU0</accession>
<keyword evidence="3" id="KW-0862">Zinc</keyword>
<dbReference type="Proteomes" id="UP000187455">
    <property type="component" value="Unassembled WGS sequence"/>
</dbReference>
<evidence type="ECO:0000256" key="4">
    <source>
        <dbReference type="PROSITE-ProRule" id="PRU00175"/>
    </source>
</evidence>
<evidence type="ECO:0000256" key="3">
    <source>
        <dbReference type="ARBA" id="ARBA00022833"/>
    </source>
</evidence>
<gene>
    <name evidence="6" type="ORF">AYI68_g7042</name>
</gene>
<dbReference type="PANTHER" id="PTHR45931:SF3">
    <property type="entry name" value="RING ZINC FINGER-CONTAINING PROTEIN"/>
    <property type="match status" value="1"/>
</dbReference>
<sequence>MLRKSHIKADDKVLDLESQETKRDSTNVLKFASKVLSDTISAAKNRVSLVSYIGEQEKAELDNDFDCLICFEKMNVGDKVRSIPCSHIFHQECLDRWLLDRMGSCPNCRLDLHVSPVSDARVSDSAETADLPAAVTSVPPAATPNQGARNPVFPSMANIF</sequence>
<keyword evidence="2 4" id="KW-0863">Zinc-finger</keyword>
<feature type="domain" description="RING-type" evidence="5">
    <location>
        <begin position="67"/>
        <end position="109"/>
    </location>
</feature>
<organism evidence="6 7">
    <name type="scientific">Smittium mucronatum</name>
    <dbReference type="NCBI Taxonomy" id="133383"/>
    <lineage>
        <taxon>Eukaryota</taxon>
        <taxon>Fungi</taxon>
        <taxon>Fungi incertae sedis</taxon>
        <taxon>Zoopagomycota</taxon>
        <taxon>Kickxellomycotina</taxon>
        <taxon>Harpellomycetes</taxon>
        <taxon>Harpellales</taxon>
        <taxon>Legeriomycetaceae</taxon>
        <taxon>Smittium</taxon>
    </lineage>
</organism>
<keyword evidence="6" id="KW-0472">Membrane</keyword>
<evidence type="ECO:0000313" key="7">
    <source>
        <dbReference type="Proteomes" id="UP000187455"/>
    </source>
</evidence>
<dbReference type="SUPFAM" id="SSF57850">
    <property type="entry name" value="RING/U-box"/>
    <property type="match status" value="1"/>
</dbReference>
<reference evidence="6 7" key="1">
    <citation type="journal article" date="2016" name="Mol. Biol. Evol.">
        <title>Genome-Wide Survey of Gut Fungi (Harpellales) Reveals the First Horizontally Transferred Ubiquitin Gene from a Mosquito Host.</title>
        <authorList>
            <person name="Wang Y."/>
            <person name="White M.M."/>
            <person name="Kvist S."/>
            <person name="Moncalvo J.M."/>
        </authorList>
    </citation>
    <scope>NUCLEOTIDE SEQUENCE [LARGE SCALE GENOMIC DNA]</scope>
    <source>
        <strain evidence="6 7">ALG-7-W6</strain>
    </source>
</reference>
<dbReference type="Pfam" id="PF13639">
    <property type="entry name" value="zf-RING_2"/>
    <property type="match status" value="1"/>
</dbReference>
<dbReference type="GO" id="GO:0008270">
    <property type="term" value="F:zinc ion binding"/>
    <property type="evidence" value="ECO:0007669"/>
    <property type="project" value="UniProtKB-KW"/>
</dbReference>
<protein>
    <submittedName>
        <fullName evidence="6">Receptor homology region, transmembrane domain-and RING domain-containing protein 3</fullName>
    </submittedName>
</protein>
<evidence type="ECO:0000256" key="2">
    <source>
        <dbReference type="ARBA" id="ARBA00022771"/>
    </source>
</evidence>
<evidence type="ECO:0000313" key="6">
    <source>
        <dbReference type="EMBL" id="OLY78900.1"/>
    </source>
</evidence>
<dbReference type="Gene3D" id="3.30.40.10">
    <property type="entry name" value="Zinc/RING finger domain, C3HC4 (zinc finger)"/>
    <property type="match status" value="1"/>
</dbReference>
<dbReference type="GO" id="GO:0005634">
    <property type="term" value="C:nucleus"/>
    <property type="evidence" value="ECO:0007669"/>
    <property type="project" value="TreeGrafter"/>
</dbReference>
<keyword evidence="1" id="KW-0479">Metal-binding</keyword>